<evidence type="ECO:0000313" key="2">
    <source>
        <dbReference type="Proteomes" id="UP001239111"/>
    </source>
</evidence>
<name>A0ACC2PRZ8_9HYME</name>
<keyword evidence="2" id="KW-1185">Reference proteome</keyword>
<dbReference type="Proteomes" id="UP001239111">
    <property type="component" value="Chromosome 1"/>
</dbReference>
<proteinExistence type="predicted"/>
<reference evidence="1" key="1">
    <citation type="submission" date="2023-04" db="EMBL/GenBank/DDBJ databases">
        <title>A chromosome-level genome assembly of the parasitoid wasp Eretmocerus hayati.</title>
        <authorList>
            <person name="Zhong Y."/>
            <person name="Liu S."/>
            <person name="Liu Y."/>
        </authorList>
    </citation>
    <scope>NUCLEOTIDE SEQUENCE</scope>
    <source>
        <strain evidence="1">ZJU_SS_LIU_2023</strain>
    </source>
</reference>
<gene>
    <name evidence="1" type="ORF">QAD02_021162</name>
</gene>
<evidence type="ECO:0000313" key="1">
    <source>
        <dbReference type="EMBL" id="KAJ8685369.1"/>
    </source>
</evidence>
<organism evidence="1 2">
    <name type="scientific">Eretmocerus hayati</name>
    <dbReference type="NCBI Taxonomy" id="131215"/>
    <lineage>
        <taxon>Eukaryota</taxon>
        <taxon>Metazoa</taxon>
        <taxon>Ecdysozoa</taxon>
        <taxon>Arthropoda</taxon>
        <taxon>Hexapoda</taxon>
        <taxon>Insecta</taxon>
        <taxon>Pterygota</taxon>
        <taxon>Neoptera</taxon>
        <taxon>Endopterygota</taxon>
        <taxon>Hymenoptera</taxon>
        <taxon>Apocrita</taxon>
        <taxon>Proctotrupomorpha</taxon>
        <taxon>Chalcidoidea</taxon>
        <taxon>Aphelinidae</taxon>
        <taxon>Aphelininae</taxon>
        <taxon>Eretmocerus</taxon>
    </lineage>
</organism>
<comment type="caution">
    <text evidence="1">The sequence shown here is derived from an EMBL/GenBank/DDBJ whole genome shotgun (WGS) entry which is preliminary data.</text>
</comment>
<accession>A0ACC2PRZ8</accession>
<sequence>MSSESDTGIRIHQVESPSCASQWNQNCTSAKRALRIYVLDTSVLHWTHNSPNGYHSSPLDHLHLKLTDNYPQIDTIERNPRKGKNQVSQVSQGGSELEETFEMVA</sequence>
<dbReference type="EMBL" id="CM056741">
    <property type="protein sequence ID" value="KAJ8685369.1"/>
    <property type="molecule type" value="Genomic_DNA"/>
</dbReference>
<protein>
    <submittedName>
        <fullName evidence="1">Uncharacterized protein</fullName>
    </submittedName>
</protein>